<sequence>MALRTYMFARLADVIGLFAEFRAAAAADLGAATELRAQLSDLRRENARLHGRLAIREAVPAPMSLSEPSAGPSVSGEPPRAPHGAWPTPAESRDVPVGPRSYSQVLGAPPRPQPQEQVGERPFPPIHKHIAFLTPTAPTPSPAKDALALLKSNVNPVTEDITDIVIHKTRYGVTIFTDRQSSIDNLKLAFESNAATNASLRFQLIEAINSGNPGLDLPRDSCTIRTSYRERGGNMTHVLEIDPASFRHILSRPRLMVGWTVVRAVEDLHVPVCTYCSTYGHARRACPDKDDPSKVVCTRCAQSHLHSTCGVRAGDEAVCCAECRRADLPSTHPAGHPDCPILRARVARMHARTDYGSDT</sequence>
<dbReference type="EMBL" id="CM023478">
    <property type="protein sequence ID" value="KAH7933774.1"/>
    <property type="molecule type" value="Genomic_DNA"/>
</dbReference>
<keyword evidence="2" id="KW-1185">Reference proteome</keyword>
<reference evidence="1" key="1">
    <citation type="submission" date="2020-05" db="EMBL/GenBank/DDBJ databases">
        <title>Large-scale comparative analyses of tick genomes elucidate their genetic diversity and vector capacities.</title>
        <authorList>
            <person name="Jia N."/>
            <person name="Wang J."/>
            <person name="Shi W."/>
            <person name="Du L."/>
            <person name="Sun Y."/>
            <person name="Zhan W."/>
            <person name="Jiang J."/>
            <person name="Wang Q."/>
            <person name="Zhang B."/>
            <person name="Ji P."/>
            <person name="Sakyi L.B."/>
            <person name="Cui X."/>
            <person name="Yuan T."/>
            <person name="Jiang B."/>
            <person name="Yang W."/>
            <person name="Lam T.T.-Y."/>
            <person name="Chang Q."/>
            <person name="Ding S."/>
            <person name="Wang X."/>
            <person name="Zhu J."/>
            <person name="Ruan X."/>
            <person name="Zhao L."/>
            <person name="Wei J."/>
            <person name="Que T."/>
            <person name="Du C."/>
            <person name="Cheng J."/>
            <person name="Dai P."/>
            <person name="Han X."/>
            <person name="Huang E."/>
            <person name="Gao Y."/>
            <person name="Liu J."/>
            <person name="Shao H."/>
            <person name="Ye R."/>
            <person name="Li L."/>
            <person name="Wei W."/>
            <person name="Wang X."/>
            <person name="Wang C."/>
            <person name="Yang T."/>
            <person name="Huo Q."/>
            <person name="Li W."/>
            <person name="Guo W."/>
            <person name="Chen H."/>
            <person name="Zhou L."/>
            <person name="Ni X."/>
            <person name="Tian J."/>
            <person name="Zhou Y."/>
            <person name="Sheng Y."/>
            <person name="Liu T."/>
            <person name="Pan Y."/>
            <person name="Xia L."/>
            <person name="Li J."/>
            <person name="Zhao F."/>
            <person name="Cao W."/>
        </authorList>
    </citation>
    <scope>NUCLEOTIDE SEQUENCE</scope>
    <source>
        <strain evidence="1">Dsil-2018</strain>
    </source>
</reference>
<accession>A0ACB8C4N0</accession>
<dbReference type="Proteomes" id="UP000821865">
    <property type="component" value="Chromosome 9"/>
</dbReference>
<name>A0ACB8C4N0_DERSI</name>
<evidence type="ECO:0000313" key="2">
    <source>
        <dbReference type="Proteomes" id="UP000821865"/>
    </source>
</evidence>
<organism evidence="1 2">
    <name type="scientific">Dermacentor silvarum</name>
    <name type="common">Tick</name>
    <dbReference type="NCBI Taxonomy" id="543639"/>
    <lineage>
        <taxon>Eukaryota</taxon>
        <taxon>Metazoa</taxon>
        <taxon>Ecdysozoa</taxon>
        <taxon>Arthropoda</taxon>
        <taxon>Chelicerata</taxon>
        <taxon>Arachnida</taxon>
        <taxon>Acari</taxon>
        <taxon>Parasitiformes</taxon>
        <taxon>Ixodida</taxon>
        <taxon>Ixodoidea</taxon>
        <taxon>Ixodidae</taxon>
        <taxon>Rhipicephalinae</taxon>
        <taxon>Dermacentor</taxon>
    </lineage>
</organism>
<evidence type="ECO:0000313" key="1">
    <source>
        <dbReference type="EMBL" id="KAH7933774.1"/>
    </source>
</evidence>
<protein>
    <submittedName>
        <fullName evidence="1">Uncharacterized protein</fullName>
    </submittedName>
</protein>
<comment type="caution">
    <text evidence="1">The sequence shown here is derived from an EMBL/GenBank/DDBJ whole genome shotgun (WGS) entry which is preliminary data.</text>
</comment>
<gene>
    <name evidence="1" type="ORF">HPB49_017037</name>
</gene>
<proteinExistence type="predicted"/>